<dbReference type="EMBL" id="AEVS01000018">
    <property type="protein sequence ID" value="EGA67051.1"/>
    <property type="molecule type" value="Genomic_DNA"/>
</dbReference>
<evidence type="ECO:0000313" key="4">
    <source>
        <dbReference type="Proteomes" id="UP000004371"/>
    </source>
</evidence>
<comment type="caution">
    <text evidence="3">The sequence shown here is derived from an EMBL/GenBank/DDBJ whole genome shotgun (WGS) entry which is preliminary data.</text>
</comment>
<name>E8LQL0_9VIBR</name>
<dbReference type="GO" id="GO:0003824">
    <property type="term" value="F:catalytic activity"/>
    <property type="evidence" value="ECO:0007669"/>
    <property type="project" value="InterPro"/>
</dbReference>
<sequence length="296" mass="33793">MPAPKKWSFFTALCLLFSFHAVGAEQISFSTWNLEWLSSSPSSKFEQSQRSTSDYQALNHHFSNMQSDVVAFQEVNDADALVKVIGNDYQLFFSQRSESDNRRHQFDDINQYTGFAVRNGIAVSNKRDLRLDNSSNSKMRFASYIIIRPSGKQPVHALSVHLKARCSGRFNSSRDCKILKQQGRALNGWIKQREAAKDAYIILGDFNHNMGYQRDWLWDEIAQDTQATLVSKSTKAECKVRSRNNPRKTHQFRSLIDHIIVSESLTASKPKQDVYPVEDVLNHQLSDHCPLSSDIG</sequence>
<dbReference type="InterPro" id="IPR036691">
    <property type="entry name" value="Endo/exonu/phosph_ase_sf"/>
</dbReference>
<accession>E8LQL0</accession>
<evidence type="ECO:0000259" key="2">
    <source>
        <dbReference type="Pfam" id="PF03372"/>
    </source>
</evidence>
<feature type="chain" id="PRO_5003226918" description="Endonuclease/exonuclease/phosphatase domain-containing protein" evidence="1">
    <location>
        <begin position="24"/>
        <end position="296"/>
    </location>
</feature>
<organism evidence="3 4">
    <name type="scientific">Vibrio brasiliensis LMG 20546</name>
    <dbReference type="NCBI Taxonomy" id="945543"/>
    <lineage>
        <taxon>Bacteria</taxon>
        <taxon>Pseudomonadati</taxon>
        <taxon>Pseudomonadota</taxon>
        <taxon>Gammaproteobacteria</taxon>
        <taxon>Vibrionales</taxon>
        <taxon>Vibrionaceae</taxon>
        <taxon>Vibrio</taxon>
        <taxon>Vibrio oreintalis group</taxon>
    </lineage>
</organism>
<dbReference type="SUPFAM" id="SSF56219">
    <property type="entry name" value="DNase I-like"/>
    <property type="match status" value="1"/>
</dbReference>
<keyword evidence="4" id="KW-1185">Reference proteome</keyword>
<feature type="signal peptide" evidence="1">
    <location>
        <begin position="1"/>
        <end position="23"/>
    </location>
</feature>
<dbReference type="Gene3D" id="3.60.10.10">
    <property type="entry name" value="Endonuclease/exonuclease/phosphatase"/>
    <property type="match status" value="1"/>
</dbReference>
<dbReference type="eggNOG" id="COG0708">
    <property type="taxonomic scope" value="Bacteria"/>
</dbReference>
<dbReference type="RefSeq" id="WP_006878112.1">
    <property type="nucleotide sequence ID" value="NZ_AEVS01000018.1"/>
</dbReference>
<evidence type="ECO:0000313" key="3">
    <source>
        <dbReference type="EMBL" id="EGA67051.1"/>
    </source>
</evidence>
<dbReference type="OrthoDB" id="395856at2"/>
<reference evidence="3 4" key="1">
    <citation type="journal article" date="2012" name="Int. J. Syst. Evol. Microbiol.">
        <title>Vibrio caribbeanicus sp. nov., isolated from the marine sponge Scleritoderma cyanea.</title>
        <authorList>
            <person name="Hoffmann M."/>
            <person name="Monday S.R."/>
            <person name="Allard M.W."/>
            <person name="Strain E.A."/>
            <person name="Whittaker P."/>
            <person name="Naum M."/>
            <person name="McCarthy P.J."/>
            <person name="Lopez J.V."/>
            <person name="Fischer M."/>
            <person name="Brown E.W."/>
        </authorList>
    </citation>
    <scope>NUCLEOTIDE SEQUENCE [LARGE SCALE GENOMIC DNA]</scope>
    <source>
        <strain evidence="3 4">LMG 20546</strain>
    </source>
</reference>
<dbReference type="InterPro" id="IPR005135">
    <property type="entry name" value="Endo/exonuclease/phosphatase"/>
</dbReference>
<protein>
    <recommendedName>
        <fullName evidence="2">Endonuclease/exonuclease/phosphatase domain-containing protein</fullName>
    </recommendedName>
</protein>
<proteinExistence type="predicted"/>
<feature type="domain" description="Endonuclease/exonuclease/phosphatase" evidence="2">
    <location>
        <begin position="31"/>
        <end position="288"/>
    </location>
</feature>
<dbReference type="STRING" id="945543.VIBR0546_11562"/>
<dbReference type="Proteomes" id="UP000004371">
    <property type="component" value="Unassembled WGS sequence"/>
</dbReference>
<keyword evidence="1" id="KW-0732">Signal</keyword>
<evidence type="ECO:0000256" key="1">
    <source>
        <dbReference type="SAM" id="SignalP"/>
    </source>
</evidence>
<dbReference type="AlphaFoldDB" id="E8LQL0"/>
<gene>
    <name evidence="3" type="ORF">VIBR0546_11562</name>
</gene>
<dbReference type="Pfam" id="PF03372">
    <property type="entry name" value="Exo_endo_phos"/>
    <property type="match status" value="1"/>
</dbReference>